<name>A0ACB8RM58_9AGAM</name>
<comment type="caution">
    <text evidence="1">The sequence shown here is derived from an EMBL/GenBank/DDBJ whole genome shotgun (WGS) entry which is preliminary data.</text>
</comment>
<evidence type="ECO:0000313" key="1">
    <source>
        <dbReference type="EMBL" id="KAI0045223.1"/>
    </source>
</evidence>
<evidence type="ECO:0000313" key="2">
    <source>
        <dbReference type="Proteomes" id="UP000814033"/>
    </source>
</evidence>
<sequence length="900" mass="99199">MARRPSVVSVSSAASTSTLPHHAKSPSISTSPLQTFKTPTSPWPHRTVSLSAISKSGPSGDSVDPDELFTKFTVAEVRTVHNRLIADADAKQEELRLMVGERYRDLLQASTSIISIAQSSQNVLDALEDMKTSIPSAEEAPQLIRRSQLSGKDDTHLQVLQSLAAHMKLLLDTPEHLWRLLEKKKYLHAGWLYLLARVIHRALLREDSEDDDNWKAHGIDVVEQFPLVQRQWDAVAQFRTQITYKATLSLREFNSTAPDICSVLLTLHLLESRPLSDTLSTFLAQRTRSLQSALSRSPKATQNGQSSQLLNGNAGTKTRKTVLRELRETFEGVLDVIALTVGAAREIFHDGSSARPSLMRHCLQHIQSDSDPEPSLPPELHMSTQHLLTSLPSASHFVLLPPTVRSYKPYIDLTSSTSSIPPDQLSHRLQDWFQKAVQDLQAAAEAWFSDLKALKDVWTIRGWVTEWVTEDGRFEENERAHLTSALDVLVHKQATQIWRSAFSDMETIFQSELGSAVSALREGANSSLSVSPAKHLFQAPPTPSAFDASQGSASMVSSFRKYKAALHRQVSGRTPLLEKVMKSVETRAAALHSDVQAVDHSEEDNTELTGHLKATYLPCAERSVTFLLNSISSSITSVTGESCMFSSRVADEMSSSQFLSDLQLGTDSGNHVHEKLHELYELGMERWRKLTIASIVDRYREIQIDITLGSGTHVDGPAPAHPSSSLMEALLAVSNSVQTVATSTRIRPWSLAELVLRDFISSLLDELDDTTVDSERQRASLLWDVKLLHELAGLWGPEWSKVSSRLKATAAQFGQETNGSANHSPNHSGVSAFLTRTQVLLAPILPPTPPTSLPEKKDARPEGLLHLGAPVVDSQVQPAMELVKPGPRFGLLLVGSTSIR</sequence>
<organism evidence="1 2">
    <name type="scientific">Auriscalpium vulgare</name>
    <dbReference type="NCBI Taxonomy" id="40419"/>
    <lineage>
        <taxon>Eukaryota</taxon>
        <taxon>Fungi</taxon>
        <taxon>Dikarya</taxon>
        <taxon>Basidiomycota</taxon>
        <taxon>Agaricomycotina</taxon>
        <taxon>Agaricomycetes</taxon>
        <taxon>Russulales</taxon>
        <taxon>Auriscalpiaceae</taxon>
        <taxon>Auriscalpium</taxon>
    </lineage>
</organism>
<protein>
    <submittedName>
        <fullName evidence="1">Uncharacterized protein</fullName>
    </submittedName>
</protein>
<accession>A0ACB8RM58</accession>
<dbReference type="Proteomes" id="UP000814033">
    <property type="component" value="Unassembled WGS sequence"/>
</dbReference>
<proteinExistence type="predicted"/>
<reference evidence="1" key="1">
    <citation type="submission" date="2021-02" db="EMBL/GenBank/DDBJ databases">
        <authorList>
            <consortium name="DOE Joint Genome Institute"/>
            <person name="Ahrendt S."/>
            <person name="Looney B.P."/>
            <person name="Miyauchi S."/>
            <person name="Morin E."/>
            <person name="Drula E."/>
            <person name="Courty P.E."/>
            <person name="Chicoki N."/>
            <person name="Fauchery L."/>
            <person name="Kohler A."/>
            <person name="Kuo A."/>
            <person name="Labutti K."/>
            <person name="Pangilinan J."/>
            <person name="Lipzen A."/>
            <person name="Riley R."/>
            <person name="Andreopoulos W."/>
            <person name="He G."/>
            <person name="Johnson J."/>
            <person name="Barry K.W."/>
            <person name="Grigoriev I.V."/>
            <person name="Nagy L."/>
            <person name="Hibbett D."/>
            <person name="Henrissat B."/>
            <person name="Matheny P.B."/>
            <person name="Labbe J."/>
            <person name="Martin F."/>
        </authorList>
    </citation>
    <scope>NUCLEOTIDE SEQUENCE</scope>
    <source>
        <strain evidence="1">FP105234-sp</strain>
    </source>
</reference>
<gene>
    <name evidence="1" type="ORF">FA95DRAFT_1495802</name>
</gene>
<reference evidence="1" key="2">
    <citation type="journal article" date="2022" name="New Phytol.">
        <title>Evolutionary transition to the ectomycorrhizal habit in the genomes of a hyperdiverse lineage of mushroom-forming fungi.</title>
        <authorList>
            <person name="Looney B."/>
            <person name="Miyauchi S."/>
            <person name="Morin E."/>
            <person name="Drula E."/>
            <person name="Courty P.E."/>
            <person name="Kohler A."/>
            <person name="Kuo A."/>
            <person name="LaButti K."/>
            <person name="Pangilinan J."/>
            <person name="Lipzen A."/>
            <person name="Riley R."/>
            <person name="Andreopoulos W."/>
            <person name="He G."/>
            <person name="Johnson J."/>
            <person name="Nolan M."/>
            <person name="Tritt A."/>
            <person name="Barry K.W."/>
            <person name="Grigoriev I.V."/>
            <person name="Nagy L.G."/>
            <person name="Hibbett D."/>
            <person name="Henrissat B."/>
            <person name="Matheny P.B."/>
            <person name="Labbe J."/>
            <person name="Martin F.M."/>
        </authorList>
    </citation>
    <scope>NUCLEOTIDE SEQUENCE</scope>
    <source>
        <strain evidence="1">FP105234-sp</strain>
    </source>
</reference>
<keyword evidence="2" id="KW-1185">Reference proteome</keyword>
<dbReference type="EMBL" id="MU275958">
    <property type="protein sequence ID" value="KAI0045223.1"/>
    <property type="molecule type" value="Genomic_DNA"/>
</dbReference>